<feature type="transmembrane region" description="Helical" evidence="1">
    <location>
        <begin position="52"/>
        <end position="73"/>
    </location>
</feature>
<gene>
    <name evidence="2" type="ORF">CAMGR0001_1516</name>
</gene>
<comment type="caution">
    <text evidence="2">The sequence shown here is derived from an EMBL/GenBank/DDBJ whole genome shotgun (WGS) entry which is preliminary data.</text>
</comment>
<dbReference type="Proteomes" id="UP000005709">
    <property type="component" value="Unassembled WGS sequence"/>
</dbReference>
<organism evidence="2 3">
    <name type="scientific">Campylobacter gracilis RM3268</name>
    <dbReference type="NCBI Taxonomy" id="553220"/>
    <lineage>
        <taxon>Bacteria</taxon>
        <taxon>Pseudomonadati</taxon>
        <taxon>Campylobacterota</taxon>
        <taxon>Epsilonproteobacteria</taxon>
        <taxon>Campylobacterales</taxon>
        <taxon>Campylobacteraceae</taxon>
        <taxon>Campylobacter</taxon>
    </lineage>
</organism>
<feature type="transmembrane region" description="Helical" evidence="1">
    <location>
        <begin position="9"/>
        <end position="27"/>
    </location>
</feature>
<keyword evidence="3" id="KW-1185">Reference proteome</keyword>
<evidence type="ECO:0000313" key="2">
    <source>
        <dbReference type="EMBL" id="EEV17220.1"/>
    </source>
</evidence>
<sequence>MKRITLIKIFVYYILINALIYLFLFPAEKFSDHKYAYNDYGLSFLAKSNNVLFFYLFYIFITSIVFTILLWFIRYKSGGSDE</sequence>
<evidence type="ECO:0000256" key="1">
    <source>
        <dbReference type="SAM" id="Phobius"/>
    </source>
</evidence>
<evidence type="ECO:0000313" key="3">
    <source>
        <dbReference type="Proteomes" id="UP000005709"/>
    </source>
</evidence>
<keyword evidence="1" id="KW-0472">Membrane</keyword>
<dbReference type="EMBL" id="ACYG01000027">
    <property type="protein sequence ID" value="EEV17220.1"/>
    <property type="molecule type" value="Genomic_DNA"/>
</dbReference>
<dbReference type="STRING" id="824.CGRAC_0727"/>
<keyword evidence="1" id="KW-0812">Transmembrane</keyword>
<reference evidence="2 3" key="1">
    <citation type="submission" date="2009-07" db="EMBL/GenBank/DDBJ databases">
        <authorList>
            <person name="Madupu R."/>
            <person name="Sebastian Y."/>
            <person name="Durkin A.S."/>
            <person name="Torralba M."/>
            <person name="Methe B."/>
            <person name="Sutton G.G."/>
            <person name="Strausberg R.L."/>
            <person name="Nelson K.E."/>
        </authorList>
    </citation>
    <scope>NUCLEOTIDE SEQUENCE [LARGE SCALE GENOMIC DNA]</scope>
    <source>
        <strain evidence="2 3">RM3268</strain>
    </source>
</reference>
<protein>
    <submittedName>
        <fullName evidence="2">Uncharacterized protein</fullName>
    </submittedName>
</protein>
<proteinExistence type="predicted"/>
<accession>C8PJW5</accession>
<name>C8PJW5_9BACT</name>
<keyword evidence="1" id="KW-1133">Transmembrane helix</keyword>
<dbReference type="AlphaFoldDB" id="C8PJW5"/>